<dbReference type="Proteomes" id="UP000765509">
    <property type="component" value="Unassembled WGS sequence"/>
</dbReference>
<protein>
    <submittedName>
        <fullName evidence="2">Uncharacterized protein</fullName>
    </submittedName>
</protein>
<accession>A0A9Q3C027</accession>
<comment type="caution">
    <text evidence="2">The sequence shown here is derived from an EMBL/GenBank/DDBJ whole genome shotgun (WGS) entry which is preliminary data.</text>
</comment>
<evidence type="ECO:0000256" key="1">
    <source>
        <dbReference type="SAM" id="MobiDB-lite"/>
    </source>
</evidence>
<keyword evidence="3" id="KW-1185">Reference proteome</keyword>
<evidence type="ECO:0000313" key="2">
    <source>
        <dbReference type="EMBL" id="MBW0474709.1"/>
    </source>
</evidence>
<feature type="region of interest" description="Disordered" evidence="1">
    <location>
        <begin position="22"/>
        <end position="42"/>
    </location>
</feature>
<proteinExistence type="predicted"/>
<feature type="compositionally biased region" description="Basic residues" evidence="1">
    <location>
        <begin position="24"/>
        <end position="36"/>
    </location>
</feature>
<dbReference type="OrthoDB" id="2506823at2759"/>
<evidence type="ECO:0000313" key="3">
    <source>
        <dbReference type="Proteomes" id="UP000765509"/>
    </source>
</evidence>
<name>A0A9Q3C027_9BASI</name>
<gene>
    <name evidence="2" type="ORF">O181_014424</name>
</gene>
<dbReference type="AlphaFoldDB" id="A0A9Q3C027"/>
<organism evidence="2 3">
    <name type="scientific">Austropuccinia psidii MF-1</name>
    <dbReference type="NCBI Taxonomy" id="1389203"/>
    <lineage>
        <taxon>Eukaryota</taxon>
        <taxon>Fungi</taxon>
        <taxon>Dikarya</taxon>
        <taxon>Basidiomycota</taxon>
        <taxon>Pucciniomycotina</taxon>
        <taxon>Pucciniomycetes</taxon>
        <taxon>Pucciniales</taxon>
        <taxon>Sphaerophragmiaceae</taxon>
        <taxon>Austropuccinia</taxon>
    </lineage>
</organism>
<reference evidence="2" key="1">
    <citation type="submission" date="2021-03" db="EMBL/GenBank/DDBJ databases">
        <title>Draft genome sequence of rust myrtle Austropuccinia psidii MF-1, a brazilian biotype.</title>
        <authorList>
            <person name="Quecine M.C."/>
            <person name="Pachon D.M.R."/>
            <person name="Bonatelli M.L."/>
            <person name="Correr F.H."/>
            <person name="Franceschini L.M."/>
            <person name="Leite T.F."/>
            <person name="Margarido G.R.A."/>
            <person name="Almeida C.A."/>
            <person name="Ferrarezi J.A."/>
            <person name="Labate C.A."/>
        </authorList>
    </citation>
    <scope>NUCLEOTIDE SEQUENCE</scope>
    <source>
        <strain evidence="2">MF-1</strain>
    </source>
</reference>
<dbReference type="EMBL" id="AVOT02003835">
    <property type="protein sequence ID" value="MBW0474709.1"/>
    <property type="molecule type" value="Genomic_DNA"/>
</dbReference>
<sequence>MESYSHLPQLSNSKIDLSKIQASKLRKTKPNRRKGSTARNSGVTEVAIDRKHTNLLLDPEAFCSCALKYFYKNCVPNLEDQLSPIYGIQFNSASNPMKELGIIESTGVFPHINGNLRITIEFVVMENCSSTPFSISYFKIII</sequence>